<proteinExistence type="predicted"/>
<name>A0ABD1KT00_9TELE</name>
<evidence type="ECO:0000313" key="2">
    <source>
        <dbReference type="EMBL" id="KAL2102298.1"/>
    </source>
</evidence>
<evidence type="ECO:0000313" key="3">
    <source>
        <dbReference type="Proteomes" id="UP001591681"/>
    </source>
</evidence>
<dbReference type="Proteomes" id="UP001591681">
    <property type="component" value="Unassembled WGS sequence"/>
</dbReference>
<organism evidence="2 3">
    <name type="scientific">Coilia grayii</name>
    <name type="common">Gray's grenadier anchovy</name>
    <dbReference type="NCBI Taxonomy" id="363190"/>
    <lineage>
        <taxon>Eukaryota</taxon>
        <taxon>Metazoa</taxon>
        <taxon>Chordata</taxon>
        <taxon>Craniata</taxon>
        <taxon>Vertebrata</taxon>
        <taxon>Euteleostomi</taxon>
        <taxon>Actinopterygii</taxon>
        <taxon>Neopterygii</taxon>
        <taxon>Teleostei</taxon>
        <taxon>Clupei</taxon>
        <taxon>Clupeiformes</taxon>
        <taxon>Clupeoidei</taxon>
        <taxon>Engraulidae</taxon>
        <taxon>Coilinae</taxon>
        <taxon>Coilia</taxon>
    </lineage>
</organism>
<reference evidence="2 3" key="1">
    <citation type="submission" date="2024-09" db="EMBL/GenBank/DDBJ databases">
        <title>A chromosome-level genome assembly of Gray's grenadier anchovy, Coilia grayii.</title>
        <authorList>
            <person name="Fu Z."/>
        </authorList>
    </citation>
    <scope>NUCLEOTIDE SEQUENCE [LARGE SCALE GENOMIC DNA]</scope>
    <source>
        <strain evidence="2">G4</strain>
        <tissue evidence="2">Muscle</tissue>
    </source>
</reference>
<evidence type="ECO:0008006" key="4">
    <source>
        <dbReference type="Google" id="ProtNLM"/>
    </source>
</evidence>
<dbReference type="Pfam" id="PF15348">
    <property type="entry name" value="GEMIN8"/>
    <property type="match status" value="2"/>
</dbReference>
<sequence length="232" mass="27075">MSNNCVVFSPGRPGELGQVAHCIPKMATSGHSDSWYDHPMYARYWEHYRQAMGWYQKHQRAYRKAMAAAYGPMVFPAHHVNLPTHPGWNMGGSEDVVRSRSGSEKEEDSSEESEREIECDVTNMEISEELREFFAQTERHREELKRQQEEEAVRHEAYVLADQDLHGARQTDKRTKAPPLERPGERRNAEMKRLYGEDAPRIQAMETAMQLNFDRNCDRLQPKYWPVIPLKL</sequence>
<evidence type="ECO:0000256" key="1">
    <source>
        <dbReference type="SAM" id="MobiDB-lite"/>
    </source>
</evidence>
<dbReference type="InterPro" id="IPR034754">
    <property type="entry name" value="GEMIN8"/>
</dbReference>
<comment type="caution">
    <text evidence="2">The sequence shown here is derived from an EMBL/GenBank/DDBJ whole genome shotgun (WGS) entry which is preliminary data.</text>
</comment>
<gene>
    <name evidence="2" type="ORF">ACEWY4_001466</name>
</gene>
<protein>
    <recommendedName>
        <fullName evidence="4">Gem-associated protein 8</fullName>
    </recommendedName>
</protein>
<feature type="compositionally biased region" description="Basic and acidic residues" evidence="1">
    <location>
        <begin position="95"/>
        <end position="104"/>
    </location>
</feature>
<feature type="compositionally biased region" description="Basic and acidic residues" evidence="1">
    <location>
        <begin position="182"/>
        <end position="198"/>
    </location>
</feature>
<feature type="compositionally biased region" description="Basic and acidic residues" evidence="1">
    <location>
        <begin position="165"/>
        <end position="175"/>
    </location>
</feature>
<feature type="region of interest" description="Disordered" evidence="1">
    <location>
        <begin position="86"/>
        <end position="118"/>
    </location>
</feature>
<dbReference type="EMBL" id="JBHFQA010000002">
    <property type="protein sequence ID" value="KAL2102298.1"/>
    <property type="molecule type" value="Genomic_DNA"/>
</dbReference>
<keyword evidence="3" id="KW-1185">Reference proteome</keyword>
<dbReference type="AlphaFoldDB" id="A0ABD1KT00"/>
<dbReference type="PANTHER" id="PTHR16238:SF7">
    <property type="entry name" value="GEM-ASSOCIATED PROTEIN 8"/>
    <property type="match status" value="1"/>
</dbReference>
<feature type="compositionally biased region" description="Acidic residues" evidence="1">
    <location>
        <begin position="105"/>
        <end position="118"/>
    </location>
</feature>
<accession>A0ABD1KT00</accession>
<feature type="region of interest" description="Disordered" evidence="1">
    <location>
        <begin position="165"/>
        <end position="198"/>
    </location>
</feature>
<dbReference type="PANTHER" id="PTHR16238">
    <property type="entry name" value="GEM-ASSOCIATED PROTEIN 8"/>
    <property type="match status" value="1"/>
</dbReference>